<dbReference type="KEGG" id="ssm:Spirs_0871"/>
<evidence type="ECO:0000313" key="1">
    <source>
        <dbReference type="EMBL" id="ADK80005.1"/>
    </source>
</evidence>
<keyword evidence="2" id="KW-1185">Reference proteome</keyword>
<accession>E1RCC5</accession>
<evidence type="ECO:0008006" key="3">
    <source>
        <dbReference type="Google" id="ProtNLM"/>
    </source>
</evidence>
<dbReference type="RefSeq" id="WP_013253469.1">
    <property type="nucleotide sequence ID" value="NC_014364.1"/>
</dbReference>
<organism evidence="1 2">
    <name type="scientific">Sediminispirochaeta smaragdinae (strain DSM 11293 / JCM 15392 / SEBR 4228)</name>
    <name type="common">Spirochaeta smaragdinae</name>
    <dbReference type="NCBI Taxonomy" id="573413"/>
    <lineage>
        <taxon>Bacteria</taxon>
        <taxon>Pseudomonadati</taxon>
        <taxon>Spirochaetota</taxon>
        <taxon>Spirochaetia</taxon>
        <taxon>Spirochaetales</taxon>
        <taxon>Spirochaetaceae</taxon>
        <taxon>Sediminispirochaeta</taxon>
    </lineage>
</organism>
<dbReference type="EMBL" id="CP002116">
    <property type="protein sequence ID" value="ADK80005.1"/>
    <property type="molecule type" value="Genomic_DNA"/>
</dbReference>
<sequence length="238" mass="25778">MTLEKRPIIPMLLIVWILSFLSISCDLVGNGDDSSATTQHAVSYPTQTVDTAYNSTTVVTFTDLTTFANYAAERFGAPGENLANWPEAVGFSVTYLMMGHPVTVTAHTYQLVNNVVFFEYCNWYEPNNTLGITLSNINETSVSNSISTSVGISIGYANSAISASISQETTKTVTTAKGIEVSTSYDLTQYDQSKLYKVVLTGSYSCVAYTFATARYSGNTDGISVDQGSLTVKLVYKP</sequence>
<protein>
    <recommendedName>
        <fullName evidence="3">Lipoprotein</fullName>
    </recommendedName>
</protein>
<proteinExistence type="predicted"/>
<name>E1RCC5_SEDSS</name>
<reference evidence="1 2" key="1">
    <citation type="journal article" date="2010" name="Stand. Genomic Sci.">
        <title>Complete genome sequence of Spirochaeta smaragdinae type strain (SEBR 4228).</title>
        <authorList>
            <person name="Mavromatis K."/>
            <person name="Yasawong M."/>
            <person name="Chertkov O."/>
            <person name="Lapidus A."/>
            <person name="Lucas S."/>
            <person name="Nolan M."/>
            <person name="Del Rio T.G."/>
            <person name="Tice H."/>
            <person name="Cheng J.F."/>
            <person name="Pitluck S."/>
            <person name="Liolios K."/>
            <person name="Ivanova N."/>
            <person name="Tapia R."/>
            <person name="Han C."/>
            <person name="Bruce D."/>
            <person name="Goodwin L."/>
            <person name="Pati A."/>
            <person name="Chen A."/>
            <person name="Palaniappan K."/>
            <person name="Land M."/>
            <person name="Hauser L."/>
            <person name="Chang Y.J."/>
            <person name="Jeffries C.D."/>
            <person name="Detter J.C."/>
            <person name="Rohde M."/>
            <person name="Brambilla E."/>
            <person name="Spring S."/>
            <person name="Goker M."/>
            <person name="Sikorski J."/>
            <person name="Woyke T."/>
            <person name="Bristow J."/>
            <person name="Eisen J.A."/>
            <person name="Markowitz V."/>
            <person name="Hugenholtz P."/>
            <person name="Klenk H.P."/>
            <person name="Kyrpides N.C."/>
        </authorList>
    </citation>
    <scope>NUCLEOTIDE SEQUENCE [LARGE SCALE GENOMIC DNA]</scope>
    <source>
        <strain evidence="2">DSM 11293 / JCM 15392 / SEBR 4228</strain>
    </source>
</reference>
<dbReference type="HOGENOM" id="CLU_1165249_0_0_12"/>
<dbReference type="AlphaFoldDB" id="E1RCC5"/>
<gene>
    <name evidence="1" type="ordered locus">Spirs_0871</name>
</gene>
<dbReference type="Proteomes" id="UP000002318">
    <property type="component" value="Chromosome"/>
</dbReference>
<evidence type="ECO:0000313" key="2">
    <source>
        <dbReference type="Proteomes" id="UP000002318"/>
    </source>
</evidence>
<dbReference type="PROSITE" id="PS51257">
    <property type="entry name" value="PROKAR_LIPOPROTEIN"/>
    <property type="match status" value="1"/>
</dbReference>